<proteinExistence type="predicted"/>
<dbReference type="RefSeq" id="WP_006766940.1">
    <property type="nucleotide sequence ID" value="NZ_CABVPR010000016.1"/>
</dbReference>
<feature type="compositionally biased region" description="Low complexity" evidence="1">
    <location>
        <begin position="129"/>
        <end position="141"/>
    </location>
</feature>
<evidence type="ECO:0000313" key="3">
    <source>
        <dbReference type="EMBL" id="QRO80684.1"/>
    </source>
</evidence>
<gene>
    <name evidence="3" type="ORF">I6K02_20495</name>
</gene>
<dbReference type="AlphaFoldDB" id="A0A892IFM5"/>
<dbReference type="InterPro" id="IPR056746">
    <property type="entry name" value="SPAN_dom"/>
</dbReference>
<feature type="domain" description="Surface presentation of antigen" evidence="2">
    <location>
        <begin position="238"/>
        <end position="282"/>
    </location>
</feature>
<organism evidence="3 4">
    <name type="scientific">Burkholderia dolosa</name>
    <dbReference type="NCBI Taxonomy" id="152500"/>
    <lineage>
        <taxon>Bacteria</taxon>
        <taxon>Pseudomonadati</taxon>
        <taxon>Pseudomonadota</taxon>
        <taxon>Betaproteobacteria</taxon>
        <taxon>Burkholderiales</taxon>
        <taxon>Burkholderiaceae</taxon>
        <taxon>Burkholderia</taxon>
        <taxon>Burkholderia cepacia complex</taxon>
    </lineage>
</organism>
<keyword evidence="4" id="KW-1185">Reference proteome</keyword>
<accession>A0A892IFM5</accession>
<feature type="compositionally biased region" description="Polar residues" evidence="1">
    <location>
        <begin position="154"/>
        <end position="165"/>
    </location>
</feature>
<feature type="region of interest" description="Disordered" evidence="1">
    <location>
        <begin position="32"/>
        <end position="218"/>
    </location>
</feature>
<dbReference type="GeneID" id="93130672"/>
<name>A0A892IFM5_9BURK</name>
<dbReference type="Pfam" id="PF02510">
    <property type="entry name" value="SPAN"/>
    <property type="match status" value="1"/>
</dbReference>
<evidence type="ECO:0000259" key="2">
    <source>
        <dbReference type="Pfam" id="PF02510"/>
    </source>
</evidence>
<dbReference type="EMBL" id="CP069483">
    <property type="protein sequence ID" value="QRO80684.1"/>
    <property type="molecule type" value="Genomic_DNA"/>
</dbReference>
<feature type="compositionally biased region" description="Basic and acidic residues" evidence="1">
    <location>
        <begin position="168"/>
        <end position="183"/>
    </location>
</feature>
<feature type="region of interest" description="Disordered" evidence="1">
    <location>
        <begin position="294"/>
        <end position="319"/>
    </location>
</feature>
<dbReference type="Proteomes" id="UP000625568">
    <property type="component" value="Chromosome 2"/>
</dbReference>
<reference evidence="3 4" key="1">
    <citation type="submission" date="2021-02" db="EMBL/GenBank/DDBJ databases">
        <title>FDA dAtabase for Regulatory Grade micrObial Sequences (FDA-ARGOS): Supporting development and validation of Infectious Disease Dx tests.</title>
        <authorList>
            <person name="Minogue T."/>
            <person name="Wolcott M."/>
            <person name="Wasieloski L."/>
            <person name="Aguilar W."/>
            <person name="Moore D."/>
            <person name="Jaissle J."/>
            <person name="Tallon L."/>
            <person name="Sadzewicz L."/>
            <person name="Zhao X."/>
            <person name="Boylan J."/>
            <person name="Ott S."/>
            <person name="Bowen H."/>
            <person name="Vavikolanu K."/>
            <person name="Mehta A."/>
            <person name="Aluvathingal J."/>
            <person name="Nadendla S."/>
            <person name="Yan Y."/>
            <person name="Sichtig H."/>
        </authorList>
    </citation>
    <scope>NUCLEOTIDE SEQUENCE [LARGE SCALE GENOMIC DNA]</scope>
    <source>
        <strain evidence="3 4">FDAARGOS_1272</strain>
    </source>
</reference>
<sequence length="319" mass="34789">MVDVIRSGDALAHPSVERPIVRSIESSFRAANPTVDDVPDDFSNGDMSDDDTSSAVDRKWRDRATSREGVVAAQDGGISDVAPQREELHGGVLGNARSDDVNAELGRSRHDGGASENEAAGGGTEPGRHAAASGATTRSAAPTRLQIGEDRLSGSDSTVDEQTSFEFVEQRESRTSKVKEGRENALPNGDDGTTAPSVLERGRQMDEQRRHEPAQQRMQSWIEQREMLDAGDGAQGPREFVYRFESWGAGHTVRIVQDPRERDRFTLIPSSSFVGEQLDRRRQPLRKLSVERPLSSDGWLLADSPHGAPADTGDMEETT</sequence>
<feature type="compositionally biased region" description="Basic and acidic residues" evidence="1">
    <location>
        <begin position="200"/>
        <end position="214"/>
    </location>
</feature>
<evidence type="ECO:0000256" key="1">
    <source>
        <dbReference type="SAM" id="MobiDB-lite"/>
    </source>
</evidence>
<protein>
    <recommendedName>
        <fullName evidence="2">Surface presentation of antigen domain-containing protein</fullName>
    </recommendedName>
</protein>
<evidence type="ECO:0000313" key="4">
    <source>
        <dbReference type="Proteomes" id="UP000625568"/>
    </source>
</evidence>
<feature type="compositionally biased region" description="Basic and acidic residues" evidence="1">
    <location>
        <begin position="56"/>
        <end position="66"/>
    </location>
</feature>